<keyword evidence="2" id="KW-0282">Flagellum</keyword>
<dbReference type="InterPro" id="IPR036582">
    <property type="entry name" value="Mao_N_sf"/>
</dbReference>
<dbReference type="SUPFAM" id="SSF55383">
    <property type="entry name" value="Copper amine oxidase, domain N"/>
    <property type="match status" value="1"/>
</dbReference>
<evidence type="ECO:0000259" key="1">
    <source>
        <dbReference type="Pfam" id="PF07833"/>
    </source>
</evidence>
<keyword evidence="2" id="KW-0966">Cell projection</keyword>
<dbReference type="InterPro" id="IPR012854">
    <property type="entry name" value="Cu_amine_oxidase-like_N"/>
</dbReference>
<name>A0ABT9VYV0_9BACI</name>
<protein>
    <submittedName>
        <fullName evidence="2">Flagellar basal body P-ring protein FlgI</fullName>
    </submittedName>
</protein>
<evidence type="ECO:0000313" key="3">
    <source>
        <dbReference type="Proteomes" id="UP001235840"/>
    </source>
</evidence>
<dbReference type="Pfam" id="PF07833">
    <property type="entry name" value="Cu_amine_oxidN1"/>
    <property type="match status" value="1"/>
</dbReference>
<keyword evidence="2" id="KW-0969">Cilium</keyword>
<reference evidence="2 3" key="1">
    <citation type="submission" date="2023-07" db="EMBL/GenBank/DDBJ databases">
        <title>Genomic Encyclopedia of Type Strains, Phase IV (KMG-IV): sequencing the most valuable type-strain genomes for metagenomic binning, comparative biology and taxonomic classification.</title>
        <authorList>
            <person name="Goeker M."/>
        </authorList>
    </citation>
    <scope>NUCLEOTIDE SEQUENCE [LARGE SCALE GENOMIC DNA]</scope>
    <source>
        <strain evidence="2 3">DSM 12751</strain>
    </source>
</reference>
<sequence length="240" mass="27213">MAVTTATSANTTETVIENGKIVEGRMLIPLRAVSEELGSNVTWNQGQKSITITKGEHEVVLIANSRNVKINGIEMQIDVPAQIDRGTTYVPLRFINQVFGGFMEWYQAEKEARITLDGKRLIVRTEPSAVINPVPLSQQQLQEMITKANEAVDPSQFSQIRTHFRPDFTDTLINKIIQQNGVRISELFNSKPNIQYRSNNEAIITQTEIVANGYLDRYLTLTRLDNKWKVTDIQFRISSF</sequence>
<dbReference type="RefSeq" id="WP_307394179.1">
    <property type="nucleotide sequence ID" value="NZ_BAAADK010000048.1"/>
</dbReference>
<keyword evidence="3" id="KW-1185">Reference proteome</keyword>
<accession>A0ABT9VYV0</accession>
<dbReference type="Proteomes" id="UP001235840">
    <property type="component" value="Unassembled WGS sequence"/>
</dbReference>
<gene>
    <name evidence="2" type="ORF">J2S11_002079</name>
</gene>
<dbReference type="Gene3D" id="3.30.457.10">
    <property type="entry name" value="Copper amine oxidase-like, N-terminal domain"/>
    <property type="match status" value="1"/>
</dbReference>
<dbReference type="EMBL" id="JAUSTY010000007">
    <property type="protein sequence ID" value="MDQ0166178.1"/>
    <property type="molecule type" value="Genomic_DNA"/>
</dbReference>
<evidence type="ECO:0000313" key="2">
    <source>
        <dbReference type="EMBL" id="MDQ0166178.1"/>
    </source>
</evidence>
<feature type="domain" description="Copper amine oxidase-like N-terminal" evidence="1">
    <location>
        <begin position="20"/>
        <end position="112"/>
    </location>
</feature>
<organism evidence="2 3">
    <name type="scientific">Caldalkalibacillus horti</name>
    <dbReference type="NCBI Taxonomy" id="77523"/>
    <lineage>
        <taxon>Bacteria</taxon>
        <taxon>Bacillati</taxon>
        <taxon>Bacillota</taxon>
        <taxon>Bacilli</taxon>
        <taxon>Bacillales</taxon>
        <taxon>Bacillaceae</taxon>
        <taxon>Caldalkalibacillus</taxon>
    </lineage>
</organism>
<proteinExistence type="predicted"/>
<comment type="caution">
    <text evidence="2">The sequence shown here is derived from an EMBL/GenBank/DDBJ whole genome shotgun (WGS) entry which is preliminary data.</text>
</comment>